<dbReference type="AlphaFoldDB" id="A0AAU0B6X3"/>
<dbReference type="Gene3D" id="3.30.470.20">
    <property type="entry name" value="ATP-grasp fold, B domain"/>
    <property type="match status" value="1"/>
</dbReference>
<evidence type="ECO:0000256" key="1">
    <source>
        <dbReference type="ARBA" id="ARBA00022598"/>
    </source>
</evidence>
<dbReference type="GO" id="GO:0005524">
    <property type="term" value="F:ATP binding"/>
    <property type="evidence" value="ECO:0007669"/>
    <property type="project" value="UniProtKB-UniRule"/>
</dbReference>
<evidence type="ECO:0000259" key="5">
    <source>
        <dbReference type="PROSITE" id="PS50975"/>
    </source>
</evidence>
<dbReference type="GO" id="GO:0046872">
    <property type="term" value="F:metal ion binding"/>
    <property type="evidence" value="ECO:0007669"/>
    <property type="project" value="InterPro"/>
</dbReference>
<dbReference type="RefSeq" id="WP_316693174.1">
    <property type="nucleotide sequence ID" value="NZ_CP103836.1"/>
</dbReference>
<keyword evidence="3 4" id="KW-0067">ATP-binding</keyword>
<keyword evidence="2 4" id="KW-0547">Nucleotide-binding</keyword>
<evidence type="ECO:0000256" key="3">
    <source>
        <dbReference type="ARBA" id="ARBA00022840"/>
    </source>
</evidence>
<dbReference type="SUPFAM" id="SSF56059">
    <property type="entry name" value="Glutathione synthetase ATP-binding domain-like"/>
    <property type="match status" value="1"/>
</dbReference>
<accession>A0AAU0B6X3</accession>
<sequence length="405" mass="45145">MSYALMIGGRTPHTRVFHDIHGRSILSRFPGRVLLFLDAPTIHDHGPNVTVEVITYMEYERALHLAREYHQREGISSISTLGEDSIEFVADLREALGVVGMLPKEAKLHRDKVAMKQRLRYAGMRVPNWSEAADTAAVLQLADAADQVVMKPRDGQGSRQVAFLRGREAVSTALQRCRNPESFEVEEYIDGCLYHTNSVVIDGQLRFTAIAQYVPGMGNIDYTRGSPFVCLMEPDGALHARLLEYSRRVIEALGLRNGVTHMELFHSNNDEIVFCETAIRPGGGGIVHMIEAQYGINMSFSALLVDAGHGDMALDGLKDSHPQMGLIGLRNTKMGTVQVAEGWDQFSMPWVQLLEITIKPGDFRPPSSHCTDFTALAILAADGQENFHERITQISDHFDRHLRLV</sequence>
<gene>
    <name evidence="6" type="ORF">NYR97_11630</name>
</gene>
<evidence type="ECO:0000256" key="4">
    <source>
        <dbReference type="PROSITE-ProRule" id="PRU00409"/>
    </source>
</evidence>
<name>A0AAU0B6X3_9XANT</name>
<keyword evidence="1" id="KW-0436">Ligase</keyword>
<dbReference type="PROSITE" id="PS50975">
    <property type="entry name" value="ATP_GRASP"/>
    <property type="match status" value="1"/>
</dbReference>
<dbReference type="GO" id="GO:0016874">
    <property type="term" value="F:ligase activity"/>
    <property type="evidence" value="ECO:0007669"/>
    <property type="project" value="UniProtKB-KW"/>
</dbReference>
<dbReference type="Pfam" id="PF02655">
    <property type="entry name" value="ATP-grasp_3"/>
    <property type="match status" value="1"/>
</dbReference>
<evidence type="ECO:0000313" key="6">
    <source>
        <dbReference type="EMBL" id="WOB47944.1"/>
    </source>
</evidence>
<protein>
    <submittedName>
        <fullName evidence="6">ATP-grasp domain-containing protein</fullName>
    </submittedName>
</protein>
<evidence type="ECO:0000313" key="7">
    <source>
        <dbReference type="Proteomes" id="UP001302716"/>
    </source>
</evidence>
<dbReference type="PANTHER" id="PTHR43585:SF2">
    <property type="entry name" value="ATP-GRASP ENZYME FSQD"/>
    <property type="match status" value="1"/>
</dbReference>
<dbReference type="InterPro" id="IPR011761">
    <property type="entry name" value="ATP-grasp"/>
</dbReference>
<dbReference type="EMBL" id="CP103836">
    <property type="protein sequence ID" value="WOB47944.1"/>
    <property type="molecule type" value="Genomic_DNA"/>
</dbReference>
<dbReference type="Proteomes" id="UP001302716">
    <property type="component" value="Chromosome"/>
</dbReference>
<proteinExistence type="predicted"/>
<dbReference type="PANTHER" id="PTHR43585">
    <property type="entry name" value="FUMIPYRROLE BIOSYNTHESIS PROTEIN C"/>
    <property type="match status" value="1"/>
</dbReference>
<feature type="domain" description="ATP-grasp" evidence="5">
    <location>
        <begin position="116"/>
        <end position="307"/>
    </location>
</feature>
<reference evidence="6 7" key="1">
    <citation type="submission" date="2022-08" db="EMBL/GenBank/DDBJ databases">
        <title>Whole genome sequencing-based tracing of a 2022 introduction and outbreak of Xanthomonas hortorum pv. pelargonii.</title>
        <authorList>
            <person name="Iruegas-Bocardo F."/>
            <person name="Weisberg A.K."/>
            <person name="Riutta E.R."/>
            <person name="Kilday K."/>
            <person name="Bonkowski J.C."/>
            <person name="Creswell T."/>
            <person name="Daughtrey M.L."/>
            <person name="Rane K."/>
            <person name="Grunwald N.J."/>
            <person name="Chang J.H."/>
            <person name="Putnam M.L."/>
        </authorList>
    </citation>
    <scope>NUCLEOTIDE SEQUENCE [LARGE SCALE GENOMIC DNA]</scope>
    <source>
        <strain evidence="6 7">22-323</strain>
    </source>
</reference>
<dbReference type="InterPro" id="IPR052032">
    <property type="entry name" value="ATP-dep_AA_Ligase"/>
</dbReference>
<dbReference type="Gene3D" id="3.40.50.20">
    <property type="match status" value="1"/>
</dbReference>
<organism evidence="6 7">
    <name type="scientific">Xanthomonas hydrangeae</name>
    <dbReference type="NCBI Taxonomy" id="2775159"/>
    <lineage>
        <taxon>Bacteria</taxon>
        <taxon>Pseudomonadati</taxon>
        <taxon>Pseudomonadota</taxon>
        <taxon>Gammaproteobacteria</taxon>
        <taxon>Lysobacterales</taxon>
        <taxon>Lysobacteraceae</taxon>
        <taxon>Xanthomonas</taxon>
    </lineage>
</organism>
<dbReference type="InterPro" id="IPR003806">
    <property type="entry name" value="ATP-grasp_PylC-type"/>
</dbReference>
<keyword evidence="7" id="KW-1185">Reference proteome</keyword>
<evidence type="ECO:0000256" key="2">
    <source>
        <dbReference type="ARBA" id="ARBA00022741"/>
    </source>
</evidence>